<feature type="compositionally biased region" description="Low complexity" evidence="7">
    <location>
        <begin position="1331"/>
        <end position="1346"/>
    </location>
</feature>
<dbReference type="FunFam" id="1.10.510.10:FF:000389">
    <property type="entry name" value="Uncharacterized protein, isoform E"/>
    <property type="match status" value="1"/>
</dbReference>
<proteinExistence type="predicted"/>
<feature type="compositionally biased region" description="Basic and acidic residues" evidence="7">
    <location>
        <begin position="1770"/>
        <end position="1781"/>
    </location>
</feature>
<gene>
    <name evidence="9" type="ORF">Fcan01_14471</name>
</gene>
<dbReference type="SUPFAM" id="SSF56112">
    <property type="entry name" value="Protein kinase-like (PK-like)"/>
    <property type="match status" value="1"/>
</dbReference>
<feature type="compositionally biased region" description="Low complexity" evidence="7">
    <location>
        <begin position="559"/>
        <end position="576"/>
    </location>
</feature>
<evidence type="ECO:0000259" key="8">
    <source>
        <dbReference type="PROSITE" id="PS50011"/>
    </source>
</evidence>
<feature type="compositionally biased region" description="Basic residues" evidence="7">
    <location>
        <begin position="375"/>
        <end position="386"/>
    </location>
</feature>
<dbReference type="GO" id="GO:0005524">
    <property type="term" value="F:ATP binding"/>
    <property type="evidence" value="ECO:0007669"/>
    <property type="project" value="UniProtKB-UniRule"/>
</dbReference>
<feature type="region of interest" description="Disordered" evidence="7">
    <location>
        <begin position="1331"/>
        <end position="1372"/>
    </location>
</feature>
<feature type="compositionally biased region" description="Polar residues" evidence="7">
    <location>
        <begin position="997"/>
        <end position="1013"/>
    </location>
</feature>
<feature type="compositionally biased region" description="Polar residues" evidence="7">
    <location>
        <begin position="506"/>
        <end position="523"/>
    </location>
</feature>
<dbReference type="PANTHER" id="PTHR24346:SF93">
    <property type="entry name" value="NUAK FAMILY SNF1-LIKE KINASE 1"/>
    <property type="match status" value="1"/>
</dbReference>
<keyword evidence="5 6" id="KW-0067">ATP-binding</keyword>
<feature type="region of interest" description="Disordered" evidence="7">
    <location>
        <begin position="2027"/>
        <end position="2114"/>
    </location>
</feature>
<feature type="compositionally biased region" description="Low complexity" evidence="7">
    <location>
        <begin position="741"/>
        <end position="758"/>
    </location>
</feature>
<dbReference type="InterPro" id="IPR017441">
    <property type="entry name" value="Protein_kinase_ATP_BS"/>
</dbReference>
<feature type="compositionally biased region" description="Polar residues" evidence="7">
    <location>
        <begin position="2178"/>
        <end position="2194"/>
    </location>
</feature>
<feature type="compositionally biased region" description="Low complexity" evidence="7">
    <location>
        <begin position="1142"/>
        <end position="1154"/>
    </location>
</feature>
<accession>A0A226E068</accession>
<feature type="compositionally biased region" description="Basic and acidic residues" evidence="7">
    <location>
        <begin position="793"/>
        <end position="809"/>
    </location>
</feature>
<keyword evidence="2" id="KW-0808">Transferase</keyword>
<feature type="region of interest" description="Disordered" evidence="7">
    <location>
        <begin position="1"/>
        <end position="27"/>
    </location>
</feature>
<dbReference type="GO" id="GO:0050321">
    <property type="term" value="F:tau-protein kinase activity"/>
    <property type="evidence" value="ECO:0007669"/>
    <property type="project" value="TreeGrafter"/>
</dbReference>
<keyword evidence="4 9" id="KW-0418">Kinase</keyword>
<feature type="compositionally biased region" description="Polar residues" evidence="7">
    <location>
        <begin position="1308"/>
        <end position="1318"/>
    </location>
</feature>
<evidence type="ECO:0000256" key="4">
    <source>
        <dbReference type="ARBA" id="ARBA00022777"/>
    </source>
</evidence>
<dbReference type="OMA" id="MRFAGED"/>
<feature type="compositionally biased region" description="Basic and acidic residues" evidence="7">
    <location>
        <begin position="2598"/>
        <end position="2612"/>
    </location>
</feature>
<feature type="compositionally biased region" description="Polar residues" evidence="7">
    <location>
        <begin position="1661"/>
        <end position="1683"/>
    </location>
</feature>
<feature type="compositionally biased region" description="Polar residues" evidence="7">
    <location>
        <begin position="644"/>
        <end position="654"/>
    </location>
</feature>
<keyword evidence="10" id="KW-1185">Reference proteome</keyword>
<dbReference type="PROSITE" id="PS50011">
    <property type="entry name" value="PROTEIN_KINASE_DOM"/>
    <property type="match status" value="1"/>
</dbReference>
<feature type="compositionally biased region" description="Basic and acidic residues" evidence="7">
    <location>
        <begin position="721"/>
        <end position="731"/>
    </location>
</feature>
<evidence type="ECO:0000256" key="3">
    <source>
        <dbReference type="ARBA" id="ARBA00022741"/>
    </source>
</evidence>
<feature type="region of interest" description="Disordered" evidence="7">
    <location>
        <begin position="1248"/>
        <end position="1318"/>
    </location>
</feature>
<feature type="region of interest" description="Disordered" evidence="7">
    <location>
        <begin position="1431"/>
        <end position="1475"/>
    </location>
</feature>
<feature type="region of interest" description="Disordered" evidence="7">
    <location>
        <begin position="2575"/>
        <end position="2612"/>
    </location>
</feature>
<dbReference type="GO" id="GO:0000226">
    <property type="term" value="P:microtubule cytoskeleton organization"/>
    <property type="evidence" value="ECO:0007669"/>
    <property type="project" value="TreeGrafter"/>
</dbReference>
<protein>
    <submittedName>
        <fullName evidence="9">NUAK family SNF1-like kinase 1</fullName>
    </submittedName>
</protein>
<feature type="compositionally biased region" description="Polar residues" evidence="7">
    <location>
        <begin position="1248"/>
        <end position="1287"/>
    </location>
</feature>
<dbReference type="OrthoDB" id="193931at2759"/>
<reference evidence="9 10" key="1">
    <citation type="submission" date="2015-12" db="EMBL/GenBank/DDBJ databases">
        <title>The genome of Folsomia candida.</title>
        <authorList>
            <person name="Faddeeva A."/>
            <person name="Derks M.F."/>
            <person name="Anvar Y."/>
            <person name="Smit S."/>
            <person name="Van Straalen N."/>
            <person name="Roelofs D."/>
        </authorList>
    </citation>
    <scope>NUCLEOTIDE SEQUENCE [LARGE SCALE GENOMIC DNA]</scope>
    <source>
        <strain evidence="9 10">VU population</strain>
        <tissue evidence="9">Whole body</tissue>
    </source>
</reference>
<feature type="region of interest" description="Disordered" evidence="7">
    <location>
        <begin position="325"/>
        <end position="390"/>
    </location>
</feature>
<sequence length="2612" mass="281291">MVLRDQKDPLNTSRGIMGPLENSAGVQNNRGRLKQRFDLIRKLGQGTYGKVQLGIDKETGQEVAIKTIKKSKIETEADLIRIRREIQIMSSVRHPNIIHIYEVFENREKMVLVMEYAAGGELYDYLNERKILQEDEARRIFRQIASAVYYCHKNKICHRDLKLENILLDEKSNAKIADFGLSNVFDDVNMLKTFCGSPLYASPEIVKGTPYSGPEVDCWSLGVLLYTLVYGAMPFDGSNFKRLVKQISAGDYYEPKKPAEASPLIRIMLTVDPKKRAKVEDICAHVWINHGFDQDCLHSAEELAKQTPVRLDVLLTLAPNMNNHAGAASSEAGAGETNHKKLNESDSAVAEPPKKAKMQGGDATGQKDGVSVPQKPKRKTQSKTKSKTTPLMLDLIQDVVEEENEDVDMSATQPQAVVPKMAQAHPVAGASSATKGKPPSDDKDDDECDTLSEISEIQTIAEDLDNISKKKERVKSVKGKAAPAPTEKPKVVPPSPPEHESRPKQAKQTATTNSQPPVSTPKLQKTETPEVPKKTVPEPEVVTPAPPKPAVVKKKIVNKPKATSPAPQATTSTTPQENKVTPEPKPVAPPSEPPPPPTSTPTKTVPQPEVAQPEVKPVPPPPSTSDKDKTPEATDPKEKKTLVRQRSGSVSDVSPTRVERRNSKIISQKTAELIQNLETKTSSTGSGRDSGSSSGGEGSGTGSSKPHPTVKKLVIPNFKVSDAKNKFETKPPRPITSSIMSQSKAAFEAKAAASQSTPASPPVKPTPPPVEKAKEKVAIIPAATVAKSPSPVPKEDKQLVAPPEQKEQVSPKMKPKVVKKPETSPKVSTAPVAKSITPEPPTISEATVTTVAPTPPVAEPEIVEKAKPKPPGKIQIPPGLQTKPVAAGNKVVPHPTTAPVSVPAVSKVTSPSPSSPPQSKEQAAKKISSVINKIVTSSSSSGDEANKKLIHKTEVTFPVAAAASAERVIPIKFEPEAEPETPSVASTKNRFPPRFDSASSIYSRQNSSDTDASCSLAAPPKPEPIRKSPREFLIPIKLEASGAVVTPREDVGVQSDTALGGAGSEDEFRIDSRLRSGRFGSGHNKFKRYSSLLSDSSGVEEDATSATGSRRGSGAVGNNNNGASGATVAHARSRSQGDEPDATGGQQQAQPAATFKRYRAKRPDLDRSDSFSSAEEDDEDFFEVFTADSLFSNLLDRVRNLTKRINREGSMGSMGNNWPSAIGGDATNFGLWNPSSSLRDLMQRAPSETRSFGSTTPGGFTVSTHRSFSRDPSLTMNLTSTGSGSNWRRSLSRDVSGDSDSSFGGNNTGRSELLNQNPNHEIVIETRVESNNSSCSSVNPPSSCSSGDGGGGGRSSSCASTTGDPPPARINNTASKEFVIPIKIVCREDEEVQYPLPVLSYAGSSCSSKAGLPTELFETTSVRSLPVTLNRRSPSYLSQRSEPYGSDRESVTPTPQRPYGRTMSSTDYATNSPNLSRTLPFRRSLKSFNSQDHDYSVDSVVGAIRGLGQSLIDSPATFDPDSYLRQMRSDRAKSVGRELVVNREQNQNGNGLRDCNSMARMTSISETDGGGSGVTGGEAVETPPPQTNDHPGRLSVQDKMNNYTQYYNSLTGASPVKRFPSQIHAENGRGTSPSPNAIGLARLRPSTMFETMNGSSSSSSGPVGNNNMAMTTTSAGMTNGSDNVTPKLTTGIPKWPGVSIQQYRPLSISSFPSNENIGGKQIMGRASSVSRVVSPPPPPPPPPQTVATTTTPNSTNMNKKDISRATSVERITRFLERKSSVPREIQPVEVGQTQSRPFSPPVPVSSSSPVPDSRSSPTVRNTANNKSKFLQSLEKKWDKFTGNGQQQQQQPEMDKTRPMSPTILSGHRSPPPQQQQFEDDGDRGELSSTEISPDDNKISESVLLRRALSPEKKVKKFGSGTVNFMLGKFKRFEEVTPPPPAANKFQISAAGNLKPPVGSGSVGSRIGRRIQSAYAGAASDSVLTLSQRSNNFGNKSGILVNNGAEVGQDGGNSDMQQPDPEIIRSGEAAQEKRRSLRPQPVNSRALSPEMLNPVISRPLSPEMNSPSNSRPLSPPEFRPVNNRPLSPEVNYPSTTRPLSPPEFRPVNNRPLSPDPNHTYRPISPEIMNNRPLSPEVTTSTTRPLSLFVTTTIYNTDPIYSTPTLSSSSQIPRPNGLITTTLRSSSPIPTSQVKGQSRDLGIISPEPIPHPEREVITSKSMTSPPHVTINRSPSDNPILSPSMLSPNSDSVTTTTGDLDDSGSICSSSDVRNILDEEESVSDRIFRKSFYPRFHEKGIKTRSVSLNAATAARKGLHPNPQITNTPPPISNGHHHHHHHHHHRSNSQAKSVTPGGGKTVVTPSTSSAPAAETSPTITTTTTNGPAMSTLSTDNTTTTRAPSPHSLVINKYNPNPLFKELITDDFKSDIEKKTEYSRRVTSKLSKLLREIETDLNTCSLTKKDDDDEGDDEDEILGGTKNMTTNGVATTNVTSPPVENGTMDAKKPPVIGVGLKALAPTPPKNQNFKKYAGSKTTNLGGSINAVTNTTAKRNFFNREGSLQPEGEVTTKPMGFALLKPRASSVSRPMLNNTGNRTESASCNKRDNSDADNDRMDR</sequence>
<dbReference type="InterPro" id="IPR008271">
    <property type="entry name" value="Ser/Thr_kinase_AS"/>
</dbReference>
<feature type="compositionally biased region" description="Polar residues" evidence="7">
    <location>
        <begin position="1462"/>
        <end position="1475"/>
    </location>
</feature>
<feature type="compositionally biased region" description="Basic and acidic residues" evidence="7">
    <location>
        <begin position="625"/>
        <end position="641"/>
    </location>
</feature>
<feature type="compositionally biased region" description="Low complexity" evidence="7">
    <location>
        <begin position="2359"/>
        <end position="2395"/>
    </location>
</feature>
<feature type="region of interest" description="Disordered" evidence="7">
    <location>
        <begin position="1651"/>
        <end position="1683"/>
    </location>
</feature>
<dbReference type="Gene3D" id="1.10.510.10">
    <property type="entry name" value="Transferase(Phosphotransferase) domain 1"/>
    <property type="match status" value="1"/>
</dbReference>
<feature type="compositionally biased region" description="Low complexity" evidence="7">
    <location>
        <begin position="1804"/>
        <end position="1820"/>
    </location>
</feature>
<feature type="compositionally biased region" description="Basic residues" evidence="7">
    <location>
        <begin position="2330"/>
        <end position="2342"/>
    </location>
</feature>
<comment type="caution">
    <text evidence="9">The sequence shown here is derived from an EMBL/GenBank/DDBJ whole genome shotgun (WGS) entry which is preliminary data.</text>
</comment>
<feature type="region of interest" description="Disordered" evidence="7">
    <location>
        <begin position="1841"/>
        <end position="1898"/>
    </location>
</feature>
<feature type="region of interest" description="Disordered" evidence="7">
    <location>
        <begin position="2178"/>
        <end position="2263"/>
    </location>
</feature>
<feature type="region of interest" description="Disordered" evidence="7">
    <location>
        <begin position="2457"/>
        <end position="2498"/>
    </location>
</feature>
<evidence type="ECO:0000313" key="9">
    <source>
        <dbReference type="EMBL" id="OXA50943.1"/>
    </source>
</evidence>
<feature type="compositionally biased region" description="Polar residues" evidence="7">
    <location>
        <begin position="2216"/>
        <end position="2246"/>
    </location>
</feature>
<dbReference type="PROSITE" id="PS00107">
    <property type="entry name" value="PROTEIN_KINASE_ATP"/>
    <property type="match status" value="1"/>
</dbReference>
<feature type="region of interest" description="Disordered" evidence="7">
    <location>
        <begin position="1725"/>
        <end position="1826"/>
    </location>
</feature>
<dbReference type="Pfam" id="PF00069">
    <property type="entry name" value="Pkinase"/>
    <property type="match status" value="1"/>
</dbReference>
<evidence type="ECO:0000256" key="5">
    <source>
        <dbReference type="ARBA" id="ARBA00022840"/>
    </source>
</evidence>
<dbReference type="EMBL" id="LNIX01000008">
    <property type="protein sequence ID" value="OXA50943.1"/>
    <property type="molecule type" value="Genomic_DNA"/>
</dbReference>
<dbReference type="InterPro" id="IPR011009">
    <property type="entry name" value="Kinase-like_dom_sf"/>
</dbReference>
<feature type="compositionally biased region" description="Polar residues" evidence="7">
    <location>
        <begin position="2476"/>
        <end position="2492"/>
    </location>
</feature>
<organism evidence="9 10">
    <name type="scientific">Folsomia candida</name>
    <name type="common">Springtail</name>
    <dbReference type="NCBI Taxonomy" id="158441"/>
    <lineage>
        <taxon>Eukaryota</taxon>
        <taxon>Metazoa</taxon>
        <taxon>Ecdysozoa</taxon>
        <taxon>Arthropoda</taxon>
        <taxon>Hexapoda</taxon>
        <taxon>Collembola</taxon>
        <taxon>Entomobryomorpha</taxon>
        <taxon>Isotomoidea</taxon>
        <taxon>Isotomidae</taxon>
        <taxon>Proisotominae</taxon>
        <taxon>Folsomia</taxon>
    </lineage>
</organism>
<feature type="compositionally biased region" description="Low complexity" evidence="7">
    <location>
        <begin position="600"/>
        <end position="615"/>
    </location>
</feature>
<dbReference type="GO" id="GO:0035556">
    <property type="term" value="P:intracellular signal transduction"/>
    <property type="evidence" value="ECO:0007669"/>
    <property type="project" value="TreeGrafter"/>
</dbReference>
<feature type="compositionally biased region" description="Low complexity" evidence="7">
    <location>
        <begin position="1108"/>
        <end position="1126"/>
    </location>
</feature>
<feature type="compositionally biased region" description="Low complexity" evidence="7">
    <location>
        <begin position="897"/>
        <end position="921"/>
    </location>
</feature>
<feature type="binding site" evidence="6">
    <location>
        <position position="70"/>
    </location>
    <ligand>
        <name>ATP</name>
        <dbReference type="ChEBI" id="CHEBI:30616"/>
    </ligand>
</feature>
<feature type="compositionally biased region" description="Pro residues" evidence="7">
    <location>
        <begin position="759"/>
        <end position="770"/>
    </location>
</feature>
<evidence type="ECO:0000313" key="10">
    <source>
        <dbReference type="Proteomes" id="UP000198287"/>
    </source>
</evidence>
<evidence type="ECO:0000256" key="2">
    <source>
        <dbReference type="ARBA" id="ARBA00022679"/>
    </source>
</evidence>
<feature type="compositionally biased region" description="Polar residues" evidence="7">
    <location>
        <begin position="2578"/>
        <end position="2597"/>
    </location>
</feature>
<feature type="region of interest" description="Disordered" evidence="7">
    <location>
        <begin position="972"/>
        <end position="1030"/>
    </location>
</feature>
<feature type="compositionally biased region" description="Acidic residues" evidence="7">
    <location>
        <begin position="2461"/>
        <end position="2471"/>
    </location>
</feature>
<dbReference type="Proteomes" id="UP000198287">
    <property type="component" value="Unassembled WGS sequence"/>
</dbReference>
<feature type="domain" description="Protein kinase" evidence="8">
    <location>
        <begin position="37"/>
        <end position="288"/>
    </location>
</feature>
<feature type="region of interest" description="Disordered" evidence="7">
    <location>
        <begin position="418"/>
        <end position="927"/>
    </location>
</feature>
<evidence type="ECO:0000256" key="1">
    <source>
        <dbReference type="ARBA" id="ARBA00022527"/>
    </source>
</evidence>
<dbReference type="FunFam" id="3.30.200.20:FF:000315">
    <property type="entry name" value="Calcium-dependent protein kinase 3"/>
    <property type="match status" value="1"/>
</dbReference>
<dbReference type="InterPro" id="IPR000719">
    <property type="entry name" value="Prot_kinase_dom"/>
</dbReference>
<dbReference type="SMART" id="SM00220">
    <property type="entry name" value="S_TKc"/>
    <property type="match status" value="1"/>
</dbReference>
<dbReference type="PROSITE" id="PS00108">
    <property type="entry name" value="PROTEIN_KINASE_ST"/>
    <property type="match status" value="1"/>
</dbReference>
<dbReference type="CDD" id="cd14073">
    <property type="entry name" value="STKc_NUAK"/>
    <property type="match status" value="1"/>
</dbReference>
<keyword evidence="1" id="KW-0723">Serine/threonine-protein kinase</keyword>
<dbReference type="PANTHER" id="PTHR24346">
    <property type="entry name" value="MAP/MICROTUBULE AFFINITY-REGULATING KINASE"/>
    <property type="match status" value="1"/>
</dbReference>
<feature type="compositionally biased region" description="Pro residues" evidence="7">
    <location>
        <begin position="1734"/>
        <end position="1744"/>
    </location>
</feature>
<dbReference type="GO" id="GO:0005737">
    <property type="term" value="C:cytoplasm"/>
    <property type="evidence" value="ECO:0007669"/>
    <property type="project" value="TreeGrafter"/>
</dbReference>
<name>A0A226E068_FOLCA</name>
<feature type="compositionally biased region" description="Low complexity" evidence="7">
    <location>
        <begin position="1745"/>
        <end position="1755"/>
    </location>
</feature>
<keyword evidence="3 6" id="KW-0547">Nucleotide-binding</keyword>
<feature type="region of interest" description="Disordered" evidence="7">
    <location>
        <begin position="1566"/>
        <end position="1592"/>
    </location>
</feature>
<dbReference type="STRING" id="158441.A0A226E068"/>
<evidence type="ECO:0000256" key="7">
    <source>
        <dbReference type="SAM" id="MobiDB-lite"/>
    </source>
</evidence>
<feature type="compositionally biased region" description="Low complexity" evidence="7">
    <location>
        <begin position="325"/>
        <end position="336"/>
    </location>
</feature>
<evidence type="ECO:0000256" key="6">
    <source>
        <dbReference type="PROSITE-ProRule" id="PRU10141"/>
    </source>
</evidence>
<feature type="compositionally biased region" description="Low complexity" evidence="7">
    <location>
        <begin position="681"/>
        <end position="692"/>
    </location>
</feature>
<feature type="compositionally biased region" description="Basic and acidic residues" evidence="7">
    <location>
        <begin position="524"/>
        <end position="537"/>
    </location>
</feature>
<feature type="compositionally biased region" description="Polar residues" evidence="7">
    <location>
        <begin position="1431"/>
        <end position="1441"/>
    </location>
</feature>
<feature type="region of interest" description="Disordered" evidence="7">
    <location>
        <begin position="1048"/>
        <end position="1173"/>
    </location>
</feature>
<feature type="compositionally biased region" description="Pro residues" evidence="7">
    <location>
        <begin position="583"/>
        <end position="599"/>
    </location>
</feature>
<feature type="region of interest" description="Disordered" evidence="7">
    <location>
        <begin position="2311"/>
        <end position="2407"/>
    </location>
</feature>